<dbReference type="InterPro" id="IPR051397">
    <property type="entry name" value="Zn-ADH-like_protein"/>
</dbReference>
<organism evidence="3 4">
    <name type="scientific">Mucor saturninus</name>
    <dbReference type="NCBI Taxonomy" id="64648"/>
    <lineage>
        <taxon>Eukaryota</taxon>
        <taxon>Fungi</taxon>
        <taxon>Fungi incertae sedis</taxon>
        <taxon>Mucoromycota</taxon>
        <taxon>Mucoromycotina</taxon>
        <taxon>Mucoromycetes</taxon>
        <taxon>Mucorales</taxon>
        <taxon>Mucorineae</taxon>
        <taxon>Mucoraceae</taxon>
        <taxon>Mucor</taxon>
    </lineage>
</organism>
<evidence type="ECO:0000313" key="4">
    <source>
        <dbReference type="Proteomes" id="UP000603453"/>
    </source>
</evidence>
<dbReference type="PROSITE" id="PS01162">
    <property type="entry name" value="QOR_ZETA_CRYSTAL"/>
    <property type="match status" value="1"/>
</dbReference>
<dbReference type="Proteomes" id="UP000603453">
    <property type="component" value="Unassembled WGS sequence"/>
</dbReference>
<feature type="domain" description="Enoyl reductase (ER)" evidence="2">
    <location>
        <begin position="26"/>
        <end position="344"/>
    </location>
</feature>
<dbReference type="Gene3D" id="3.40.50.720">
    <property type="entry name" value="NAD(P)-binding Rossmann-like Domain"/>
    <property type="match status" value="1"/>
</dbReference>
<dbReference type="FunFam" id="3.40.50.720:FF:000121">
    <property type="entry name" value="Prostaglandin reductase 2"/>
    <property type="match status" value="1"/>
</dbReference>
<reference evidence="3" key="1">
    <citation type="submission" date="2020-12" db="EMBL/GenBank/DDBJ databases">
        <title>Metabolic potential, ecology and presence of endohyphal bacteria is reflected in genomic diversity of Mucoromycotina.</title>
        <authorList>
            <person name="Muszewska A."/>
            <person name="Okrasinska A."/>
            <person name="Steczkiewicz K."/>
            <person name="Drgas O."/>
            <person name="Orlowska M."/>
            <person name="Perlinska-Lenart U."/>
            <person name="Aleksandrzak-Piekarczyk T."/>
            <person name="Szatraj K."/>
            <person name="Zielenkiewicz U."/>
            <person name="Pilsyk S."/>
            <person name="Malc E."/>
            <person name="Mieczkowski P."/>
            <person name="Kruszewska J.S."/>
            <person name="Biernat P."/>
            <person name="Pawlowska J."/>
        </authorList>
    </citation>
    <scope>NUCLEOTIDE SEQUENCE</scope>
    <source>
        <strain evidence="3">WA0000017839</strain>
    </source>
</reference>
<dbReference type="GO" id="GO:0016491">
    <property type="term" value="F:oxidoreductase activity"/>
    <property type="evidence" value="ECO:0007669"/>
    <property type="project" value="UniProtKB-KW"/>
</dbReference>
<dbReference type="PANTHER" id="PTHR43677:SF3">
    <property type="entry name" value="PROSTAGLANDIN REDUCTASE 3"/>
    <property type="match status" value="1"/>
</dbReference>
<keyword evidence="4" id="KW-1185">Reference proteome</keyword>
<dbReference type="GO" id="GO:0008270">
    <property type="term" value="F:zinc ion binding"/>
    <property type="evidence" value="ECO:0007669"/>
    <property type="project" value="InterPro"/>
</dbReference>
<dbReference type="AlphaFoldDB" id="A0A8H7QN52"/>
<dbReference type="InterPro" id="IPR036291">
    <property type="entry name" value="NAD(P)-bd_dom_sf"/>
</dbReference>
<evidence type="ECO:0000259" key="2">
    <source>
        <dbReference type="SMART" id="SM00829"/>
    </source>
</evidence>
<protein>
    <recommendedName>
        <fullName evidence="2">Enoyl reductase (ER) domain-containing protein</fullName>
    </recommendedName>
</protein>
<dbReference type="SUPFAM" id="SSF51735">
    <property type="entry name" value="NAD(P)-binding Rossmann-fold domains"/>
    <property type="match status" value="1"/>
</dbReference>
<feature type="non-terminal residue" evidence="3">
    <location>
        <position position="354"/>
    </location>
</feature>
<dbReference type="InterPro" id="IPR011032">
    <property type="entry name" value="GroES-like_sf"/>
</dbReference>
<dbReference type="InterPro" id="IPR013154">
    <property type="entry name" value="ADH-like_N"/>
</dbReference>
<keyword evidence="1" id="KW-0560">Oxidoreductase</keyword>
<sequence>KADLFLFVCLFSPQTYRKLQAIAIGSDFRNVTKVTEHSFDELIKSLGPKNILVKNIHLGINASDVNYTNAKYTPGIVPPFDVGFEGIGSVVAVGSEVTNQKVGNFVVYTLFGSFSEYVQVPAETAIPVPAPNPEFVALQTAGITSSLALTFSGRMTTNETVLVTAAAGGAGQIAVQLAKLAGNHVIGTCSSDEKVAMLKGMGCDRVINYKKEDFAQVLKKEYPRGMDIVIESVGGEFFQTCLNNLAVCGRLVVLGSVSSYTREGGLAGDNVNTLQLLAGSKTVSGFYLPAFFPHVPAHMMNMYKLMAEGTLKVHVEDKGYVGLEQIADAVEYLHSGKSMGKIVVTLPEDNKSKI</sequence>
<dbReference type="PANTHER" id="PTHR43677">
    <property type="entry name" value="SHORT-CHAIN DEHYDROGENASE/REDUCTASE"/>
    <property type="match status" value="1"/>
</dbReference>
<evidence type="ECO:0000313" key="3">
    <source>
        <dbReference type="EMBL" id="KAG2195205.1"/>
    </source>
</evidence>
<dbReference type="OrthoDB" id="9992527at2759"/>
<comment type="caution">
    <text evidence="3">The sequence shown here is derived from an EMBL/GenBank/DDBJ whole genome shotgun (WGS) entry which is preliminary data.</text>
</comment>
<dbReference type="Gene3D" id="3.90.180.10">
    <property type="entry name" value="Medium-chain alcohol dehydrogenases, catalytic domain"/>
    <property type="match status" value="1"/>
</dbReference>
<dbReference type="SUPFAM" id="SSF50129">
    <property type="entry name" value="GroES-like"/>
    <property type="match status" value="1"/>
</dbReference>
<dbReference type="EMBL" id="JAEPRD010000176">
    <property type="protein sequence ID" value="KAG2195205.1"/>
    <property type="molecule type" value="Genomic_DNA"/>
</dbReference>
<gene>
    <name evidence="3" type="ORF">INT47_006736</name>
</gene>
<dbReference type="GO" id="GO:0005739">
    <property type="term" value="C:mitochondrion"/>
    <property type="evidence" value="ECO:0007669"/>
    <property type="project" value="TreeGrafter"/>
</dbReference>
<dbReference type="InterPro" id="IPR013149">
    <property type="entry name" value="ADH-like_C"/>
</dbReference>
<dbReference type="InterPro" id="IPR002364">
    <property type="entry name" value="Quin_OxRdtase/zeta-crystal_CS"/>
</dbReference>
<dbReference type="Pfam" id="PF00107">
    <property type="entry name" value="ADH_zinc_N"/>
    <property type="match status" value="1"/>
</dbReference>
<evidence type="ECO:0000256" key="1">
    <source>
        <dbReference type="ARBA" id="ARBA00023002"/>
    </source>
</evidence>
<dbReference type="SMART" id="SM00829">
    <property type="entry name" value="PKS_ER"/>
    <property type="match status" value="1"/>
</dbReference>
<accession>A0A8H7QN52</accession>
<proteinExistence type="predicted"/>
<name>A0A8H7QN52_9FUNG</name>
<dbReference type="InterPro" id="IPR020843">
    <property type="entry name" value="ER"/>
</dbReference>
<dbReference type="Pfam" id="PF08240">
    <property type="entry name" value="ADH_N"/>
    <property type="match status" value="1"/>
</dbReference>